<reference evidence="2" key="2">
    <citation type="journal article" date="2022" name="Microbiol. Resour. Announc.">
        <title>Metagenome Sequencing to Explore Phylogenomics of Terrestrial Cyanobacteria.</title>
        <authorList>
            <person name="Ward R.D."/>
            <person name="Stajich J.E."/>
            <person name="Johansen J.R."/>
            <person name="Huntemann M."/>
            <person name="Clum A."/>
            <person name="Foster B."/>
            <person name="Foster B."/>
            <person name="Roux S."/>
            <person name="Palaniappan K."/>
            <person name="Varghese N."/>
            <person name="Mukherjee S."/>
            <person name="Reddy T.B.K."/>
            <person name="Daum C."/>
            <person name="Copeland A."/>
            <person name="Chen I.A."/>
            <person name="Ivanova N.N."/>
            <person name="Kyrpides N.C."/>
            <person name="Shapiro N."/>
            <person name="Eloe-Fadrosh E.A."/>
            <person name="Pietrasiak N."/>
        </authorList>
    </citation>
    <scope>NUCLEOTIDE SEQUENCE</scope>
    <source>
        <strain evidence="2">UHER 2000/2452</strain>
    </source>
</reference>
<evidence type="ECO:0000313" key="3">
    <source>
        <dbReference type="Proteomes" id="UP000757435"/>
    </source>
</evidence>
<dbReference type="InterPro" id="IPR012296">
    <property type="entry name" value="Nuclease_put_TT1808"/>
</dbReference>
<dbReference type="InterPro" id="IPR011335">
    <property type="entry name" value="Restrct_endonuc-II-like"/>
</dbReference>
<comment type="caution">
    <text evidence="2">The sequence shown here is derived from an EMBL/GenBank/DDBJ whole genome shotgun (WGS) entry which is preliminary data.</text>
</comment>
<name>A0A951QFC7_9CYAN</name>
<accession>A0A951QFC7</accession>
<keyword evidence="2" id="KW-0540">Nuclease</keyword>
<dbReference type="Proteomes" id="UP000757435">
    <property type="component" value="Unassembled WGS sequence"/>
</dbReference>
<evidence type="ECO:0000313" key="2">
    <source>
        <dbReference type="EMBL" id="MBW4661600.1"/>
    </source>
</evidence>
<protein>
    <submittedName>
        <fullName evidence="2">Uma2 family endonuclease</fullName>
    </submittedName>
</protein>
<dbReference type="GO" id="GO:0004519">
    <property type="term" value="F:endonuclease activity"/>
    <property type="evidence" value="ECO:0007669"/>
    <property type="project" value="UniProtKB-KW"/>
</dbReference>
<dbReference type="CDD" id="cd06260">
    <property type="entry name" value="DUF820-like"/>
    <property type="match status" value="1"/>
</dbReference>
<organism evidence="2 3">
    <name type="scientific">Drouetiella hepatica Uher 2000/2452</name>
    <dbReference type="NCBI Taxonomy" id="904376"/>
    <lineage>
        <taxon>Bacteria</taxon>
        <taxon>Bacillati</taxon>
        <taxon>Cyanobacteriota</taxon>
        <taxon>Cyanophyceae</taxon>
        <taxon>Oculatellales</taxon>
        <taxon>Oculatellaceae</taxon>
        <taxon>Drouetiella</taxon>
    </lineage>
</organism>
<sequence length="182" mass="20387">MIGLSLTSKDLIELQTQIPDHRLELIQGEIIVMSPSGYNSDEVAANFVGEIYSWVKPRKLGRVTASSAGFSLPNQDTRSPDVSFVKAERLRISPESFAPLAPDIAVEVKSPTDSLDKLREKLDSFLEQGTTVGILIHPQQKWVEIRRHNQEAIFLKGEDILTVPDVLPGWELPLEEIWAPEF</sequence>
<evidence type="ECO:0000259" key="1">
    <source>
        <dbReference type="Pfam" id="PF05685"/>
    </source>
</evidence>
<proteinExistence type="predicted"/>
<keyword evidence="2" id="KW-0378">Hydrolase</keyword>
<feature type="domain" description="Putative restriction endonuclease" evidence="1">
    <location>
        <begin position="17"/>
        <end position="175"/>
    </location>
</feature>
<dbReference type="InterPro" id="IPR008538">
    <property type="entry name" value="Uma2"/>
</dbReference>
<dbReference type="PANTHER" id="PTHR34107:SF7">
    <property type="entry name" value="SLR2092 PROTEIN"/>
    <property type="match status" value="1"/>
</dbReference>
<dbReference type="Gene3D" id="3.90.1570.10">
    <property type="entry name" value="tt1808, chain A"/>
    <property type="match status" value="1"/>
</dbReference>
<dbReference type="EMBL" id="JAHHHD010000040">
    <property type="protein sequence ID" value="MBW4661600.1"/>
    <property type="molecule type" value="Genomic_DNA"/>
</dbReference>
<dbReference type="PANTHER" id="PTHR34107">
    <property type="entry name" value="SLL0198 PROTEIN-RELATED"/>
    <property type="match status" value="1"/>
</dbReference>
<dbReference type="SUPFAM" id="SSF52980">
    <property type="entry name" value="Restriction endonuclease-like"/>
    <property type="match status" value="1"/>
</dbReference>
<keyword evidence="2" id="KW-0255">Endonuclease</keyword>
<dbReference type="Pfam" id="PF05685">
    <property type="entry name" value="Uma2"/>
    <property type="match status" value="1"/>
</dbReference>
<dbReference type="AlphaFoldDB" id="A0A951QFC7"/>
<gene>
    <name evidence="2" type="ORF">KME15_23265</name>
</gene>
<reference evidence="2" key="1">
    <citation type="submission" date="2021-05" db="EMBL/GenBank/DDBJ databases">
        <authorList>
            <person name="Pietrasiak N."/>
            <person name="Ward R."/>
            <person name="Stajich J.E."/>
            <person name="Kurbessoian T."/>
        </authorList>
    </citation>
    <scope>NUCLEOTIDE SEQUENCE</scope>
    <source>
        <strain evidence="2">UHER 2000/2452</strain>
    </source>
</reference>